<keyword evidence="2" id="KW-0547">Nucleotide-binding</keyword>
<dbReference type="AlphaFoldDB" id="A0A239SW01"/>
<dbReference type="GO" id="GO:0003676">
    <property type="term" value="F:nucleic acid binding"/>
    <property type="evidence" value="ECO:0007669"/>
    <property type="project" value="InterPro"/>
</dbReference>
<feature type="domain" description="Helicase ATP-binding" evidence="1">
    <location>
        <begin position="136"/>
        <end position="282"/>
    </location>
</feature>
<dbReference type="GO" id="GO:0005524">
    <property type="term" value="F:ATP binding"/>
    <property type="evidence" value="ECO:0007669"/>
    <property type="project" value="InterPro"/>
</dbReference>
<keyword evidence="3" id="KW-1185">Reference proteome</keyword>
<proteinExistence type="predicted"/>
<dbReference type="SMART" id="SM00487">
    <property type="entry name" value="DEXDc"/>
    <property type="match status" value="1"/>
</dbReference>
<evidence type="ECO:0000313" key="2">
    <source>
        <dbReference type="EMBL" id="SNU89640.1"/>
    </source>
</evidence>
<dbReference type="EMBL" id="LT906439">
    <property type="protein sequence ID" value="SNU89640.1"/>
    <property type="molecule type" value="Genomic_DNA"/>
</dbReference>
<dbReference type="STRING" id="1123308.GCA_000380085_00747"/>
<dbReference type="eggNOG" id="COG1204">
    <property type="taxonomic scope" value="Bacteria"/>
</dbReference>
<dbReference type="Proteomes" id="UP000215185">
    <property type="component" value="Chromosome 1"/>
</dbReference>
<dbReference type="RefSeq" id="WP_018373309.1">
    <property type="nucleotide sequence ID" value="NZ_LT906439.1"/>
</dbReference>
<keyword evidence="2" id="KW-0378">Hydrolase</keyword>
<dbReference type="Gene3D" id="3.40.50.300">
    <property type="entry name" value="P-loop containing nucleotide triphosphate hydrolases"/>
    <property type="match status" value="2"/>
</dbReference>
<dbReference type="KEGG" id="smen:SAMEA4412692_1571"/>
<dbReference type="PROSITE" id="PS51192">
    <property type="entry name" value="HELICASE_ATP_BIND_1"/>
    <property type="match status" value="1"/>
</dbReference>
<sequence length="834" mass="97890">MVNNGKSILTRLKNDESFSTTFLELLYSKEKLTAKDAEFLFSIAIVFIEAFEEDTNKRYYIEFAYATIVRTCLKLGDYRGLFDFAINFGFYPVARKIFQDKLISDVSFQEILSNIQLEKFTSRNKINTLEQHNITKKILDSNNNFAFVAPTSFGKSEIIYQHILRNNEENNIGIIVPTKALIDQVSREIKEIEGLNRKIIIHDQNYDSDNDFRVLAIVTQERALRLLEQNMVFDSLYIDEAHELFSFDFRNKLANRSILLTRLIRISRELNSELNVYYFSPMIKDVNSLQLKNKQVHIDYFNIKNNLKVLDIRFVNMENDEFAYDQYLGSLYKIGETDNNFGYIINETQKYKKSLHFLYRPRFIEQYAKELFENLPETTDRPQTLVNLIEELKEIVHPRFKLIRYLEKGIIYLHGRIPSNIRNYLLKYVREDIGVRHFIANSVVLAGMNLPIDSLFYISGFSNFNDLYNLIGRVNRLNEIFGNKGDIERILIPIYFVEMESYPQNGNGNMQNKVLSLRSELKDEVKNPLLEEAAIDESNRDSSEEIIELENAVISNFNNPDFISRLTRAGAQQILNYSETGLELLEGIIEESKVLTEYENIYEGVLHKIKEIFFDPFVSLSEEKSIIYKYFRPTNNVKRLRFDSTISYYAGFIPSSYSNLRIRVEKQVKYWNNIIENQQENKGEVGYLQYIGTQFGEKTYNSSDYNDSRAKVYIDIREYHERTDELYNLAIIKLQVDDDFVDYEINLLVNTLKEFGILSEEQYNLFVFGTTENIDLKILQLGISKALYQKLKEENQISNIIFDEYNNPRANSQLKKYIGTKSGIEKFELEQFLL</sequence>
<dbReference type="InterPro" id="IPR011545">
    <property type="entry name" value="DEAD/DEAH_box_helicase_dom"/>
</dbReference>
<reference evidence="2 3" key="1">
    <citation type="submission" date="2017-06" db="EMBL/GenBank/DDBJ databases">
        <authorList>
            <consortium name="Pathogen Informatics"/>
        </authorList>
    </citation>
    <scope>NUCLEOTIDE SEQUENCE [LARGE SCALE GENOMIC DNA]</scope>
    <source>
        <strain evidence="2 3">NCTC13788</strain>
    </source>
</reference>
<accession>A0A239SW01</accession>
<evidence type="ECO:0000259" key="1">
    <source>
        <dbReference type="PROSITE" id="PS51192"/>
    </source>
</evidence>
<evidence type="ECO:0000313" key="3">
    <source>
        <dbReference type="Proteomes" id="UP000215185"/>
    </source>
</evidence>
<dbReference type="SUPFAM" id="SSF52540">
    <property type="entry name" value="P-loop containing nucleoside triphosphate hydrolases"/>
    <property type="match status" value="1"/>
</dbReference>
<keyword evidence="2" id="KW-0067">ATP-binding</keyword>
<name>A0A239SW01_9STRE</name>
<dbReference type="OrthoDB" id="9815222at2"/>
<dbReference type="GO" id="GO:0004386">
    <property type="term" value="F:helicase activity"/>
    <property type="evidence" value="ECO:0007669"/>
    <property type="project" value="UniProtKB-KW"/>
</dbReference>
<protein>
    <submittedName>
        <fullName evidence="2">DNA helicase-like protein</fullName>
    </submittedName>
</protein>
<dbReference type="InterPro" id="IPR014001">
    <property type="entry name" value="Helicase_ATP-bd"/>
</dbReference>
<dbReference type="InterPro" id="IPR027417">
    <property type="entry name" value="P-loop_NTPase"/>
</dbReference>
<dbReference type="Pfam" id="PF00270">
    <property type="entry name" value="DEAD"/>
    <property type="match status" value="1"/>
</dbReference>
<gene>
    <name evidence="2" type="ORF">SAMEA4412692_01571</name>
</gene>
<keyword evidence="2" id="KW-0347">Helicase</keyword>
<organism evidence="2 3">
    <name type="scientific">Streptococcus merionis</name>
    <dbReference type="NCBI Taxonomy" id="400065"/>
    <lineage>
        <taxon>Bacteria</taxon>
        <taxon>Bacillati</taxon>
        <taxon>Bacillota</taxon>
        <taxon>Bacilli</taxon>
        <taxon>Lactobacillales</taxon>
        <taxon>Streptococcaceae</taxon>
        <taxon>Streptococcus</taxon>
    </lineage>
</organism>